<accession>A0ABR8PJI7</accession>
<dbReference type="RefSeq" id="WP_191689477.1">
    <property type="nucleotide sequence ID" value="NZ_JACSQY010000005.1"/>
</dbReference>
<evidence type="ECO:0000256" key="1">
    <source>
        <dbReference type="SAM" id="Phobius"/>
    </source>
</evidence>
<keyword evidence="3" id="KW-1185">Reference proteome</keyword>
<dbReference type="Proteomes" id="UP000659496">
    <property type="component" value="Unassembled WGS sequence"/>
</dbReference>
<keyword evidence="1" id="KW-1133">Transmembrane helix</keyword>
<gene>
    <name evidence="2" type="ORF">H9659_08295</name>
</gene>
<dbReference type="Pfam" id="PF09911">
    <property type="entry name" value="DUF2140"/>
    <property type="match status" value="1"/>
</dbReference>
<reference evidence="2 3" key="1">
    <citation type="submission" date="2020-08" db="EMBL/GenBank/DDBJ databases">
        <title>A Genomic Blueprint of the Chicken Gut Microbiome.</title>
        <authorList>
            <person name="Gilroy R."/>
            <person name="Ravi A."/>
            <person name="Getino M."/>
            <person name="Pursley I."/>
            <person name="Horton D.L."/>
            <person name="Alikhan N.-F."/>
            <person name="Baker D."/>
            <person name="Gharbi K."/>
            <person name="Hall N."/>
            <person name="Watson M."/>
            <person name="Adriaenssens E.M."/>
            <person name="Foster-Nyarko E."/>
            <person name="Jarju S."/>
            <person name="Secka A."/>
            <person name="Antonio M."/>
            <person name="Oren A."/>
            <person name="Chaudhuri R."/>
            <person name="La Ragione R.M."/>
            <person name="Hildebrand F."/>
            <person name="Pallen M.J."/>
        </authorList>
    </citation>
    <scope>NUCLEOTIDE SEQUENCE [LARGE SCALE GENOMIC DNA]</scope>
    <source>
        <strain evidence="2 3">Sa3CUA8</strain>
    </source>
</reference>
<comment type="caution">
    <text evidence="2">The sequence shown here is derived from an EMBL/GenBank/DDBJ whole genome shotgun (WGS) entry which is preliminary data.</text>
</comment>
<protein>
    <submittedName>
        <fullName evidence="2">YpmS family protein</fullName>
    </submittedName>
</protein>
<evidence type="ECO:0000313" key="3">
    <source>
        <dbReference type="Proteomes" id="UP000659496"/>
    </source>
</evidence>
<proteinExistence type="predicted"/>
<organism evidence="2 3">
    <name type="scientific">Sporosarcina gallistercoris</name>
    <dbReference type="NCBI Taxonomy" id="2762245"/>
    <lineage>
        <taxon>Bacteria</taxon>
        <taxon>Bacillati</taxon>
        <taxon>Bacillota</taxon>
        <taxon>Bacilli</taxon>
        <taxon>Bacillales</taxon>
        <taxon>Caryophanaceae</taxon>
        <taxon>Sporosarcina</taxon>
    </lineage>
</organism>
<dbReference type="EMBL" id="JACSQY010000005">
    <property type="protein sequence ID" value="MBD7908328.1"/>
    <property type="molecule type" value="Genomic_DNA"/>
</dbReference>
<name>A0ABR8PJI7_9BACL</name>
<sequence>MNRWKIAFFTLSGLIAAGFAGVLFLIGSTGTSEPLPSTEVVEDGDVNILTVRTTKKDFEGIANTYIREAMKGEKLPVQMKVKDDVILYSELTVFSFTLPVIMHFDPIVREDGNLILKQSSMELGQLNIPPATVLKVLRDSVKLPSWMIVRPKEEELFIDLSKVPVSKDVSVRAKSFNLEQDEILLEVSILKK</sequence>
<dbReference type="InterPro" id="IPR018672">
    <property type="entry name" value="DUF2140"/>
</dbReference>
<feature type="transmembrane region" description="Helical" evidence="1">
    <location>
        <begin position="6"/>
        <end position="26"/>
    </location>
</feature>
<keyword evidence="1" id="KW-0472">Membrane</keyword>
<evidence type="ECO:0000313" key="2">
    <source>
        <dbReference type="EMBL" id="MBD7908328.1"/>
    </source>
</evidence>
<keyword evidence="1" id="KW-0812">Transmembrane</keyword>